<gene>
    <name evidence="2" type="ORF">BYL167_LOCUS70040</name>
    <name evidence="3" type="ORF">GIL414_LOCUS80340</name>
</gene>
<feature type="region of interest" description="Disordered" evidence="1">
    <location>
        <begin position="31"/>
        <end position="74"/>
    </location>
</feature>
<evidence type="ECO:0000313" key="2">
    <source>
        <dbReference type="EMBL" id="CAF5140174.1"/>
    </source>
</evidence>
<name>A0A8S3FW62_9BILA</name>
<accession>A0A8S3FW62</accession>
<comment type="caution">
    <text evidence="2">The sequence shown here is derived from an EMBL/GenBank/DDBJ whole genome shotgun (WGS) entry which is preliminary data.</text>
</comment>
<sequence length="133" mass="15072">DIVERHPAAHSVDQRMDFEGLFSGDMCELSNMDAASQRNPIEEDNTSQSNWQQHDDLNLDENTATGGLSEETRTKLDECQNELDRLNAEKANINARLTGMNNPGLRNLLITKMNSIQSEIERAQMEYDQLSTM</sequence>
<dbReference type="EMBL" id="CAJOBJ010354650">
    <property type="protein sequence ID" value="CAF5212592.1"/>
    <property type="molecule type" value="Genomic_DNA"/>
</dbReference>
<feature type="non-terminal residue" evidence="2">
    <location>
        <position position="1"/>
    </location>
</feature>
<protein>
    <submittedName>
        <fullName evidence="2">Uncharacterized protein</fullName>
    </submittedName>
</protein>
<reference evidence="2" key="1">
    <citation type="submission" date="2021-02" db="EMBL/GenBank/DDBJ databases">
        <authorList>
            <person name="Nowell W R."/>
        </authorList>
    </citation>
    <scope>NUCLEOTIDE SEQUENCE</scope>
</reference>
<dbReference type="Proteomes" id="UP000681967">
    <property type="component" value="Unassembled WGS sequence"/>
</dbReference>
<evidence type="ECO:0000256" key="1">
    <source>
        <dbReference type="SAM" id="MobiDB-lite"/>
    </source>
</evidence>
<organism evidence="2 4">
    <name type="scientific">Rotaria magnacalcarata</name>
    <dbReference type="NCBI Taxonomy" id="392030"/>
    <lineage>
        <taxon>Eukaryota</taxon>
        <taxon>Metazoa</taxon>
        <taxon>Spiralia</taxon>
        <taxon>Gnathifera</taxon>
        <taxon>Rotifera</taxon>
        <taxon>Eurotatoria</taxon>
        <taxon>Bdelloidea</taxon>
        <taxon>Philodinida</taxon>
        <taxon>Philodinidae</taxon>
        <taxon>Rotaria</taxon>
    </lineage>
</organism>
<evidence type="ECO:0000313" key="4">
    <source>
        <dbReference type="Proteomes" id="UP000681967"/>
    </source>
</evidence>
<dbReference type="EMBL" id="CAJOBH010251774">
    <property type="protein sequence ID" value="CAF5140174.1"/>
    <property type="molecule type" value="Genomic_DNA"/>
</dbReference>
<proteinExistence type="predicted"/>
<dbReference type="Proteomes" id="UP000681720">
    <property type="component" value="Unassembled WGS sequence"/>
</dbReference>
<dbReference type="AlphaFoldDB" id="A0A8S3FW62"/>
<evidence type="ECO:0000313" key="3">
    <source>
        <dbReference type="EMBL" id="CAF5212592.1"/>
    </source>
</evidence>